<evidence type="ECO:0000256" key="2">
    <source>
        <dbReference type="ARBA" id="ARBA00010621"/>
    </source>
</evidence>
<keyword evidence="10 17" id="KW-1133">Transmembrane helix</keyword>
<dbReference type="RefSeq" id="WP_033099564.1">
    <property type="nucleotide sequence ID" value="NZ_JACEIP010000041.1"/>
</dbReference>
<keyword evidence="8 17" id="KW-0133">Cell shape</keyword>
<evidence type="ECO:0000256" key="8">
    <source>
        <dbReference type="ARBA" id="ARBA00022960"/>
    </source>
</evidence>
<comment type="subcellular location">
    <subcellularLocation>
        <location evidence="1 17">Cell membrane</location>
        <topology evidence="1 17">Multi-pass membrane protein</topology>
    </subcellularLocation>
</comment>
<evidence type="ECO:0000256" key="6">
    <source>
        <dbReference type="ARBA" id="ARBA00022692"/>
    </source>
</evidence>
<evidence type="ECO:0000256" key="13">
    <source>
        <dbReference type="ARBA" id="ARBA00023316"/>
    </source>
</evidence>
<evidence type="ECO:0000256" key="3">
    <source>
        <dbReference type="ARBA" id="ARBA00012374"/>
    </source>
</evidence>
<evidence type="ECO:0000313" key="19">
    <source>
        <dbReference type="Proteomes" id="UP000530514"/>
    </source>
</evidence>
<dbReference type="OrthoDB" id="9808289at2"/>
<evidence type="ECO:0000256" key="4">
    <source>
        <dbReference type="ARBA" id="ARBA00021581"/>
    </source>
</evidence>
<keyword evidence="13 17" id="KW-0961">Cell wall biogenesis/degradation</keyword>
<name>A0A7W2AK43_9BACL</name>
<evidence type="ECO:0000256" key="14">
    <source>
        <dbReference type="ARBA" id="ARBA00032707"/>
    </source>
</evidence>
<keyword evidence="7 17" id="KW-0378">Hydrolase</keyword>
<dbReference type="EC" id="3.6.1.27" evidence="3 17"/>
<evidence type="ECO:0000256" key="5">
    <source>
        <dbReference type="ARBA" id="ARBA00022475"/>
    </source>
</evidence>
<dbReference type="InterPro" id="IPR003824">
    <property type="entry name" value="UppP"/>
</dbReference>
<evidence type="ECO:0000256" key="11">
    <source>
        <dbReference type="ARBA" id="ARBA00023136"/>
    </source>
</evidence>
<feature type="transmembrane region" description="Helical" evidence="17">
    <location>
        <begin position="204"/>
        <end position="225"/>
    </location>
</feature>
<dbReference type="EMBL" id="JACEIP010000041">
    <property type="protein sequence ID" value="MBA4544469.1"/>
    <property type="molecule type" value="Genomic_DNA"/>
</dbReference>
<dbReference type="GO" id="GO:0050380">
    <property type="term" value="F:undecaprenyl-diphosphatase activity"/>
    <property type="evidence" value="ECO:0007669"/>
    <property type="project" value="UniProtKB-UniRule"/>
</dbReference>
<evidence type="ECO:0000256" key="7">
    <source>
        <dbReference type="ARBA" id="ARBA00022801"/>
    </source>
</evidence>
<feature type="transmembrane region" description="Helical" evidence="17">
    <location>
        <begin position="41"/>
        <end position="59"/>
    </location>
</feature>
<keyword evidence="9 17" id="KW-0573">Peptidoglycan synthesis</keyword>
<dbReference type="PANTHER" id="PTHR30622">
    <property type="entry name" value="UNDECAPRENYL-DIPHOSPHATASE"/>
    <property type="match status" value="1"/>
</dbReference>
<feature type="transmembrane region" description="Helical" evidence="17">
    <location>
        <begin position="6"/>
        <end position="29"/>
    </location>
</feature>
<evidence type="ECO:0000256" key="17">
    <source>
        <dbReference type="HAMAP-Rule" id="MF_01006"/>
    </source>
</evidence>
<dbReference type="GO" id="GO:0008360">
    <property type="term" value="P:regulation of cell shape"/>
    <property type="evidence" value="ECO:0007669"/>
    <property type="project" value="UniProtKB-KW"/>
</dbReference>
<evidence type="ECO:0000256" key="9">
    <source>
        <dbReference type="ARBA" id="ARBA00022984"/>
    </source>
</evidence>
<feature type="transmembrane region" description="Helical" evidence="17">
    <location>
        <begin position="71"/>
        <end position="92"/>
    </location>
</feature>
<evidence type="ECO:0000256" key="15">
    <source>
        <dbReference type="ARBA" id="ARBA00032932"/>
    </source>
</evidence>
<proteinExistence type="inferred from homology"/>
<accession>A0A7W2AK43</accession>
<dbReference type="GO" id="GO:0046677">
    <property type="term" value="P:response to antibiotic"/>
    <property type="evidence" value="ECO:0007669"/>
    <property type="project" value="UniProtKB-UniRule"/>
</dbReference>
<comment type="miscellaneous">
    <text evidence="17">Bacitracin is thought to be involved in the inhibition of peptidoglycan synthesis by sequestering undecaprenyl diphosphate, thereby reducing the pool of lipid carrier available.</text>
</comment>
<keyword evidence="5 17" id="KW-1003">Cell membrane</keyword>
<comment type="caution">
    <text evidence="18">The sequence shown here is derived from an EMBL/GenBank/DDBJ whole genome shotgun (WGS) entry which is preliminary data.</text>
</comment>
<dbReference type="Pfam" id="PF02673">
    <property type="entry name" value="BacA"/>
    <property type="match status" value="1"/>
</dbReference>
<feature type="transmembrane region" description="Helical" evidence="17">
    <location>
        <begin position="173"/>
        <end position="192"/>
    </location>
</feature>
<keyword evidence="12 17" id="KW-0046">Antibiotic resistance</keyword>
<dbReference type="Proteomes" id="UP000530514">
    <property type="component" value="Unassembled WGS sequence"/>
</dbReference>
<reference evidence="18 19" key="1">
    <citation type="submission" date="2020-07" db="EMBL/GenBank/DDBJ databases">
        <authorList>
            <person name="Feng H."/>
        </authorList>
    </citation>
    <scope>NUCLEOTIDE SEQUENCE [LARGE SCALE GENOMIC DNA]</scope>
    <source>
        <strain evidence="19">s-11</strain>
    </source>
</reference>
<comment type="function">
    <text evidence="17">Catalyzes the dephosphorylation of undecaprenyl diphosphate (UPP). Confers resistance to bacitracin.</text>
</comment>
<protein>
    <recommendedName>
        <fullName evidence="4 17">Undecaprenyl-diphosphatase</fullName>
        <ecNumber evidence="3 17">3.6.1.27</ecNumber>
    </recommendedName>
    <alternativeName>
        <fullName evidence="15 17">Bacitracin resistance protein</fullName>
    </alternativeName>
    <alternativeName>
        <fullName evidence="14 17">Undecaprenyl pyrophosphate phosphatase</fullName>
    </alternativeName>
</protein>
<gene>
    <name evidence="17" type="primary">uppP</name>
    <name evidence="18" type="ORF">H1164_16670</name>
</gene>
<evidence type="ECO:0000256" key="16">
    <source>
        <dbReference type="ARBA" id="ARBA00047594"/>
    </source>
</evidence>
<keyword evidence="19" id="KW-1185">Reference proteome</keyword>
<sequence length="260" mass="28333">MNWFEAAILGIIQGLTEFLPISSTGHLYLGRHLFGLDEAGLFLDTMLHLGTLIAVILIYRREIVMMIRRPLSRLSLLVVVGTIPTAFIGLMFEDWFEKIAQTGMTIGWEFLATGLLLWMADTFKDKGKKSLEEISFGDAFLIGLFQGAAIMPALSRSGLTIAAALFRRIDKAAAAYFSFLLSIPSIAGAVILQGKKLMEGGTEVLPLSALMIGTACSAIFGYLAVKWMISLLKTGSLKGFAIYVFILGMVILSAQFTGTF</sequence>
<evidence type="ECO:0000256" key="12">
    <source>
        <dbReference type="ARBA" id="ARBA00023251"/>
    </source>
</evidence>
<dbReference type="AlphaFoldDB" id="A0A7W2AK43"/>
<dbReference type="GO" id="GO:0071555">
    <property type="term" value="P:cell wall organization"/>
    <property type="evidence" value="ECO:0007669"/>
    <property type="project" value="UniProtKB-KW"/>
</dbReference>
<feature type="transmembrane region" description="Helical" evidence="17">
    <location>
        <begin position="237"/>
        <end position="256"/>
    </location>
</feature>
<comment type="catalytic activity">
    <reaction evidence="16 17">
        <text>di-trans,octa-cis-undecaprenyl diphosphate + H2O = di-trans,octa-cis-undecaprenyl phosphate + phosphate + H(+)</text>
        <dbReference type="Rhea" id="RHEA:28094"/>
        <dbReference type="ChEBI" id="CHEBI:15377"/>
        <dbReference type="ChEBI" id="CHEBI:15378"/>
        <dbReference type="ChEBI" id="CHEBI:43474"/>
        <dbReference type="ChEBI" id="CHEBI:58405"/>
        <dbReference type="ChEBI" id="CHEBI:60392"/>
        <dbReference type="EC" id="3.6.1.27"/>
    </reaction>
</comment>
<feature type="transmembrane region" description="Helical" evidence="17">
    <location>
        <begin position="99"/>
        <end position="120"/>
    </location>
</feature>
<keyword evidence="11 17" id="KW-0472">Membrane</keyword>
<dbReference type="GO" id="GO:0005886">
    <property type="term" value="C:plasma membrane"/>
    <property type="evidence" value="ECO:0007669"/>
    <property type="project" value="UniProtKB-SubCell"/>
</dbReference>
<evidence type="ECO:0000256" key="10">
    <source>
        <dbReference type="ARBA" id="ARBA00022989"/>
    </source>
</evidence>
<keyword evidence="6 17" id="KW-0812">Transmembrane</keyword>
<evidence type="ECO:0000313" key="18">
    <source>
        <dbReference type="EMBL" id="MBA4544469.1"/>
    </source>
</evidence>
<evidence type="ECO:0000256" key="1">
    <source>
        <dbReference type="ARBA" id="ARBA00004651"/>
    </source>
</evidence>
<dbReference type="PANTHER" id="PTHR30622:SF4">
    <property type="entry name" value="UNDECAPRENYL-DIPHOSPHATASE"/>
    <property type="match status" value="1"/>
</dbReference>
<comment type="similarity">
    <text evidence="2 17">Belongs to the UppP family.</text>
</comment>
<dbReference type="HAMAP" id="MF_01006">
    <property type="entry name" value="Undec_diphosphatase"/>
    <property type="match status" value="1"/>
</dbReference>
<dbReference type="GO" id="GO:0009252">
    <property type="term" value="P:peptidoglycan biosynthetic process"/>
    <property type="evidence" value="ECO:0007669"/>
    <property type="project" value="UniProtKB-KW"/>
</dbReference>
<organism evidence="18 19">
    <name type="scientific">Thermoactinomyces daqus</name>
    <dbReference type="NCBI Taxonomy" id="1329516"/>
    <lineage>
        <taxon>Bacteria</taxon>
        <taxon>Bacillati</taxon>
        <taxon>Bacillota</taxon>
        <taxon>Bacilli</taxon>
        <taxon>Bacillales</taxon>
        <taxon>Thermoactinomycetaceae</taxon>
        <taxon>Thermoactinomyces</taxon>
    </lineage>
</organism>